<keyword evidence="1" id="KW-0812">Transmembrane</keyword>
<evidence type="ECO:0000256" key="1">
    <source>
        <dbReference type="SAM" id="Phobius"/>
    </source>
</evidence>
<dbReference type="Pfam" id="PF04114">
    <property type="entry name" value="Gaa1"/>
    <property type="match status" value="1"/>
</dbReference>
<feature type="transmembrane region" description="Helical" evidence="1">
    <location>
        <begin position="333"/>
        <end position="366"/>
    </location>
</feature>
<dbReference type="GO" id="GO:0016255">
    <property type="term" value="P:attachment of GPI anchor to protein"/>
    <property type="evidence" value="ECO:0007669"/>
    <property type="project" value="TreeGrafter"/>
</dbReference>
<dbReference type="AlphaFoldDB" id="A0AAV5WA80"/>
<keyword evidence="1" id="KW-1133">Transmembrane helix</keyword>
<organism evidence="2 3">
    <name type="scientific">Pristionchus fissidentatus</name>
    <dbReference type="NCBI Taxonomy" id="1538716"/>
    <lineage>
        <taxon>Eukaryota</taxon>
        <taxon>Metazoa</taxon>
        <taxon>Ecdysozoa</taxon>
        <taxon>Nematoda</taxon>
        <taxon>Chromadorea</taxon>
        <taxon>Rhabditida</taxon>
        <taxon>Rhabditina</taxon>
        <taxon>Diplogasteromorpha</taxon>
        <taxon>Diplogasteroidea</taxon>
        <taxon>Neodiplogasteridae</taxon>
        <taxon>Pristionchus</taxon>
    </lineage>
</organism>
<sequence>MEKVEGIAKRAALKAYPISILVVAAVAYYANIALTREGAENTRISEHALMPGIVIPTFDKDVQEMKWLNEILKRKNMQSRAEYIANEMNIFSIDSSLHYWQKSTPFKNYTGVSTVSMLRAYRSTGAELMIVATRMEDSHAVAMLMALAYHSREHSYWSRDVIFIFVEGGEKGMDAWLEEYYGVKEDKEGEEIMRGRGRFVVGAIVLETPDHLSREYILDLRVNGMNGQLPNLDLFNSIARIAHRGRNQLNIVIYPQEETRVEGNNGMVPFRFLLNQAFNGVEGIHSVFSKYGVQAVTIRGPRNRSGNVGRTEYVMEGIMRSLNNLHERFHQSYFLYILISPGTFSSIAFYLPLVGALIVPLAIFALREWFS</sequence>
<accession>A0AAV5WA80</accession>
<protein>
    <submittedName>
        <fullName evidence="2">Uncharacterized protein</fullName>
    </submittedName>
</protein>
<gene>
    <name evidence="2" type="ORF">PFISCL1PPCAC_19725</name>
</gene>
<feature type="transmembrane region" description="Helical" evidence="1">
    <location>
        <begin position="12"/>
        <end position="30"/>
    </location>
</feature>
<dbReference type="PANTHER" id="PTHR13304:SF0">
    <property type="entry name" value="GLYCOSYLPHOSPHATIDYLINOSITOL ANCHOR ATTACHMENT 1 PROTEIN"/>
    <property type="match status" value="1"/>
</dbReference>
<evidence type="ECO:0000313" key="2">
    <source>
        <dbReference type="EMBL" id="GMT28428.1"/>
    </source>
</evidence>
<dbReference type="PANTHER" id="PTHR13304">
    <property type="entry name" value="GLYCOSYLPHOSPHATIDYLINOSITOL ANCHOR ATTACHMENT 1 PROTEIN"/>
    <property type="match status" value="1"/>
</dbReference>
<dbReference type="EMBL" id="BTSY01000005">
    <property type="protein sequence ID" value="GMT28428.1"/>
    <property type="molecule type" value="Genomic_DNA"/>
</dbReference>
<feature type="non-terminal residue" evidence="2">
    <location>
        <position position="371"/>
    </location>
</feature>
<proteinExistence type="predicted"/>
<dbReference type="InterPro" id="IPR007246">
    <property type="entry name" value="Gaa1"/>
</dbReference>
<keyword evidence="1" id="KW-0472">Membrane</keyword>
<evidence type="ECO:0000313" key="3">
    <source>
        <dbReference type="Proteomes" id="UP001432322"/>
    </source>
</evidence>
<comment type="caution">
    <text evidence="2">The sequence shown here is derived from an EMBL/GenBank/DDBJ whole genome shotgun (WGS) entry which is preliminary data.</text>
</comment>
<reference evidence="2" key="1">
    <citation type="submission" date="2023-10" db="EMBL/GenBank/DDBJ databases">
        <title>Genome assembly of Pristionchus species.</title>
        <authorList>
            <person name="Yoshida K."/>
            <person name="Sommer R.J."/>
        </authorList>
    </citation>
    <scope>NUCLEOTIDE SEQUENCE</scope>
    <source>
        <strain evidence="2">RS5133</strain>
    </source>
</reference>
<dbReference type="GO" id="GO:0042765">
    <property type="term" value="C:GPI-anchor transamidase complex"/>
    <property type="evidence" value="ECO:0007669"/>
    <property type="project" value="InterPro"/>
</dbReference>
<name>A0AAV5WA80_9BILA</name>
<dbReference type="Proteomes" id="UP001432322">
    <property type="component" value="Unassembled WGS sequence"/>
</dbReference>
<keyword evidence="3" id="KW-1185">Reference proteome</keyword>